<feature type="transmembrane region" description="Helical" evidence="1">
    <location>
        <begin position="173"/>
        <end position="193"/>
    </location>
</feature>
<feature type="transmembrane region" description="Helical" evidence="1">
    <location>
        <begin position="140"/>
        <end position="161"/>
    </location>
</feature>
<name>A0ABS9EK92_9FLAO</name>
<keyword evidence="1" id="KW-0812">Transmembrane</keyword>
<feature type="transmembrane region" description="Helical" evidence="1">
    <location>
        <begin position="112"/>
        <end position="134"/>
    </location>
</feature>
<keyword evidence="1" id="KW-0472">Membrane</keyword>
<reference evidence="2" key="1">
    <citation type="submission" date="2022-01" db="EMBL/GenBank/DDBJ databases">
        <title>Gillisia lutea sp. nov., isolated from marine plastic residues from the Malvarosa beach (Valencia, Spain).</title>
        <authorList>
            <person name="Vidal-Verdu A."/>
            <person name="Molina-Menor E."/>
            <person name="Satari L."/>
            <person name="Pascual J."/>
            <person name="Pereto J."/>
            <person name="Porcar M."/>
        </authorList>
    </citation>
    <scope>NUCLEOTIDE SEQUENCE</scope>
    <source>
        <strain evidence="2">M10.2A</strain>
    </source>
</reference>
<keyword evidence="3" id="KW-1185">Reference proteome</keyword>
<gene>
    <name evidence="2" type="ORF">L1I30_12960</name>
</gene>
<feature type="transmembrane region" description="Helical" evidence="1">
    <location>
        <begin position="40"/>
        <end position="62"/>
    </location>
</feature>
<feature type="transmembrane region" description="Helical" evidence="1">
    <location>
        <begin position="12"/>
        <end position="28"/>
    </location>
</feature>
<organism evidence="2 3">
    <name type="scientific">Gillisia lutea</name>
    <dbReference type="NCBI Taxonomy" id="2909668"/>
    <lineage>
        <taxon>Bacteria</taxon>
        <taxon>Pseudomonadati</taxon>
        <taxon>Bacteroidota</taxon>
        <taxon>Flavobacteriia</taxon>
        <taxon>Flavobacteriales</taxon>
        <taxon>Flavobacteriaceae</taxon>
        <taxon>Gillisia</taxon>
    </lineage>
</organism>
<dbReference type="EMBL" id="JAKGTH010000011">
    <property type="protein sequence ID" value="MCF4102579.1"/>
    <property type="molecule type" value="Genomic_DNA"/>
</dbReference>
<dbReference type="RefSeq" id="WP_236134722.1">
    <property type="nucleotide sequence ID" value="NZ_JAKGTH010000011.1"/>
</dbReference>
<comment type="caution">
    <text evidence="2">The sequence shown here is derived from an EMBL/GenBank/DDBJ whole genome shotgun (WGS) entry which is preliminary data.</text>
</comment>
<keyword evidence="1" id="KW-1133">Transmembrane helix</keyword>
<evidence type="ECO:0008006" key="4">
    <source>
        <dbReference type="Google" id="ProtNLM"/>
    </source>
</evidence>
<evidence type="ECO:0000313" key="3">
    <source>
        <dbReference type="Proteomes" id="UP001179363"/>
    </source>
</evidence>
<sequence length="248" mass="29431">MLDYIIENKIYVVYIFEFLAAVSGAYYLKVSKSTNKGIVYFIYGLWLTIFIELIALYSPWSYFEGYKTFPYIEYSVFKHNYWLYNSFKIISFSIFFNLFIYQLSSPKTRRVLYGLMGFFVISSLLNLILTDAFFKAISSYTTISGSILLLICVGAYYYDILKSDKILLFYRNIPFYSSIAFLVWHLSTTPIYIYNRYFSLKNPHFVDFHFDLFRYSNVFMYSCFIIGFLVCSKWERSQSGKSKSSRDT</sequence>
<proteinExistence type="predicted"/>
<dbReference type="Proteomes" id="UP001179363">
    <property type="component" value="Unassembled WGS sequence"/>
</dbReference>
<feature type="transmembrane region" description="Helical" evidence="1">
    <location>
        <begin position="82"/>
        <end position="100"/>
    </location>
</feature>
<accession>A0ABS9EK92</accession>
<protein>
    <recommendedName>
        <fullName evidence="4">Histidine kinase N-terminal 7TM region domain-containing protein</fullName>
    </recommendedName>
</protein>
<evidence type="ECO:0000313" key="2">
    <source>
        <dbReference type="EMBL" id="MCF4102579.1"/>
    </source>
</evidence>
<feature type="transmembrane region" description="Helical" evidence="1">
    <location>
        <begin position="213"/>
        <end position="231"/>
    </location>
</feature>
<evidence type="ECO:0000256" key="1">
    <source>
        <dbReference type="SAM" id="Phobius"/>
    </source>
</evidence>